<dbReference type="PROSITE" id="PS51674">
    <property type="entry name" value="4FE4S_WBL"/>
    <property type="match status" value="1"/>
</dbReference>
<proteinExistence type="predicted"/>
<evidence type="ECO:0000313" key="3">
    <source>
        <dbReference type="EMBL" id="NKY30835.1"/>
    </source>
</evidence>
<accession>A0A7X6R6N3</accession>
<protein>
    <recommendedName>
        <fullName evidence="2">4Fe-4S Wbl-type domain-containing protein</fullName>
    </recommendedName>
</protein>
<sequence length="150" mass="16241">MSITRTLPMDTGSIASAKVSSIPAKSNQRPPCADVPDNWDMDTGNPDAWRAAVRTCQSCPLLAQCQQLAQALTTRGDGPRAMIWAGVAYDNSGSVIENLDRHRAAPIDHKRPMRIIRTGPRPLRTVSTLPAPRRHIVLGQPLKPTGTDGL</sequence>
<comment type="caution">
    <text evidence="3">The sequence shown here is derived from an EMBL/GenBank/DDBJ whole genome shotgun (WGS) entry which is preliminary data.</text>
</comment>
<gene>
    <name evidence="3" type="ORF">HGB38_32195</name>
</gene>
<reference evidence="3 4" key="1">
    <citation type="submission" date="2020-04" db="EMBL/GenBank/DDBJ databases">
        <title>MicrobeNet Type strains.</title>
        <authorList>
            <person name="Nicholson A.C."/>
        </authorList>
    </citation>
    <scope>NUCLEOTIDE SEQUENCE [LARGE SCALE GENOMIC DNA]</scope>
    <source>
        <strain evidence="3 4">DSM 44956</strain>
    </source>
</reference>
<dbReference type="AlphaFoldDB" id="A0A7X6R6N3"/>
<dbReference type="InterPro" id="IPR034768">
    <property type="entry name" value="4FE4S_WBL"/>
</dbReference>
<dbReference type="Proteomes" id="UP000540698">
    <property type="component" value="Unassembled WGS sequence"/>
</dbReference>
<keyword evidence="4" id="KW-1185">Reference proteome</keyword>
<evidence type="ECO:0000256" key="1">
    <source>
        <dbReference type="SAM" id="MobiDB-lite"/>
    </source>
</evidence>
<evidence type="ECO:0000313" key="4">
    <source>
        <dbReference type="Proteomes" id="UP000540698"/>
    </source>
</evidence>
<feature type="domain" description="4Fe-4S Wbl-type" evidence="2">
    <location>
        <begin position="31"/>
        <end position="94"/>
    </location>
</feature>
<organism evidence="3 4">
    <name type="scientific">Nocardia gamkensis</name>
    <dbReference type="NCBI Taxonomy" id="352869"/>
    <lineage>
        <taxon>Bacteria</taxon>
        <taxon>Bacillati</taxon>
        <taxon>Actinomycetota</taxon>
        <taxon>Actinomycetes</taxon>
        <taxon>Mycobacteriales</taxon>
        <taxon>Nocardiaceae</taxon>
        <taxon>Nocardia</taxon>
    </lineage>
</organism>
<dbReference type="EMBL" id="JAAXOS010000021">
    <property type="protein sequence ID" value="NKY30835.1"/>
    <property type="molecule type" value="Genomic_DNA"/>
</dbReference>
<feature type="region of interest" description="Disordered" evidence="1">
    <location>
        <begin position="19"/>
        <end position="38"/>
    </location>
</feature>
<dbReference type="RefSeq" id="WP_157107009.1">
    <property type="nucleotide sequence ID" value="NZ_JAAXOS010000021.1"/>
</dbReference>
<evidence type="ECO:0000259" key="2">
    <source>
        <dbReference type="PROSITE" id="PS51674"/>
    </source>
</evidence>
<name>A0A7X6R6N3_9NOCA</name>